<evidence type="ECO:0000256" key="1">
    <source>
        <dbReference type="SAM" id="MobiDB-lite"/>
    </source>
</evidence>
<keyword evidence="2" id="KW-0732">Signal</keyword>
<evidence type="ECO:0000313" key="3">
    <source>
        <dbReference type="EMBL" id="KKW93025.1"/>
    </source>
</evidence>
<comment type="caution">
    <text evidence="3">The sequence shown here is derived from an EMBL/GenBank/DDBJ whole genome shotgun (WGS) entry which is preliminary data.</text>
</comment>
<protein>
    <recommendedName>
        <fullName evidence="5">Copper resistance protein CopB</fullName>
    </recommendedName>
</protein>
<evidence type="ECO:0008006" key="5">
    <source>
        <dbReference type="Google" id="ProtNLM"/>
    </source>
</evidence>
<dbReference type="PATRIC" id="fig|56193.3.peg.1895"/>
<evidence type="ECO:0000313" key="4">
    <source>
        <dbReference type="Proteomes" id="UP000033874"/>
    </source>
</evidence>
<evidence type="ECO:0000256" key="2">
    <source>
        <dbReference type="SAM" id="SignalP"/>
    </source>
</evidence>
<feature type="signal peptide" evidence="2">
    <location>
        <begin position="1"/>
        <end position="19"/>
    </location>
</feature>
<feature type="chain" id="PRO_5005650603" description="Copper resistance protein CopB" evidence="2">
    <location>
        <begin position="20"/>
        <end position="91"/>
    </location>
</feature>
<feature type="compositionally biased region" description="Basic and acidic residues" evidence="1">
    <location>
        <begin position="64"/>
        <end position="91"/>
    </location>
</feature>
<reference evidence="3 4" key="1">
    <citation type="submission" date="2015-04" db="EMBL/GenBank/DDBJ databases">
        <title>Genome sequence of aromatic hydrocarbons-degrading Sphingobium chungbukense DJ77.</title>
        <authorList>
            <person name="Kim Y.-C."/>
            <person name="Chae J.-C."/>
        </authorList>
    </citation>
    <scope>NUCLEOTIDE SEQUENCE [LARGE SCALE GENOMIC DNA]</scope>
    <source>
        <strain evidence="3 4">DJ77</strain>
    </source>
</reference>
<feature type="compositionally biased region" description="Basic and acidic residues" evidence="1">
    <location>
        <begin position="25"/>
        <end position="35"/>
    </location>
</feature>
<dbReference type="Proteomes" id="UP000033874">
    <property type="component" value="Unassembled WGS sequence"/>
</dbReference>
<keyword evidence="4" id="KW-1185">Reference proteome</keyword>
<name>A0A0M3AT41_9SPHN</name>
<dbReference type="EMBL" id="LBIC01000003">
    <property type="protein sequence ID" value="KKW93025.1"/>
    <property type="molecule type" value="Genomic_DNA"/>
</dbReference>
<sequence length="91" mass="9839">MRHFLFGMLSLAIAFSAAAQTADPHAGHHQDKAEMARTPPGAEPDRPCPIMDDCMPSVSAGTTSHDRTNPGHHGEHCKAMQTPDHEKGEQK</sequence>
<proteinExistence type="predicted"/>
<dbReference type="AlphaFoldDB" id="A0A0M3AT41"/>
<dbReference type="STRING" id="56193.YP76_09140"/>
<feature type="region of interest" description="Disordered" evidence="1">
    <location>
        <begin position="18"/>
        <end position="91"/>
    </location>
</feature>
<gene>
    <name evidence="3" type="ORF">YP76_09140</name>
</gene>
<organism evidence="3 4">
    <name type="scientific">Sphingobium chungbukense</name>
    <dbReference type="NCBI Taxonomy" id="56193"/>
    <lineage>
        <taxon>Bacteria</taxon>
        <taxon>Pseudomonadati</taxon>
        <taxon>Pseudomonadota</taxon>
        <taxon>Alphaproteobacteria</taxon>
        <taxon>Sphingomonadales</taxon>
        <taxon>Sphingomonadaceae</taxon>
        <taxon>Sphingobium</taxon>
    </lineage>
</organism>
<accession>A0A0M3AT41</accession>